<keyword evidence="3" id="KW-1185">Reference proteome</keyword>
<reference evidence="2 3" key="1">
    <citation type="journal article" date="2020" name="Nature">
        <title>Six reference-quality genomes reveal evolution of bat adaptations.</title>
        <authorList>
            <person name="Jebb D."/>
            <person name="Huang Z."/>
            <person name="Pippel M."/>
            <person name="Hughes G.M."/>
            <person name="Lavrichenko K."/>
            <person name="Devanna P."/>
            <person name="Winkler S."/>
            <person name="Jermiin L.S."/>
            <person name="Skirmuntt E.C."/>
            <person name="Katzourakis A."/>
            <person name="Burkitt-Gray L."/>
            <person name="Ray D.A."/>
            <person name="Sullivan K.A.M."/>
            <person name="Roscito J.G."/>
            <person name="Kirilenko B.M."/>
            <person name="Davalos L.M."/>
            <person name="Corthals A.P."/>
            <person name="Power M.L."/>
            <person name="Jones G."/>
            <person name="Ransome R.D."/>
            <person name="Dechmann D.K.N."/>
            <person name="Locatelli A.G."/>
            <person name="Puechmaille S.J."/>
            <person name="Fedrigo O."/>
            <person name="Jarvis E.D."/>
            <person name="Hiller M."/>
            <person name="Vernes S.C."/>
            <person name="Myers E.W."/>
            <person name="Teeling E.C."/>
        </authorList>
    </citation>
    <scope>NUCLEOTIDE SEQUENCE [LARGE SCALE GENOMIC DNA]</scope>
    <source>
        <strain evidence="2">MMyoMyo1</strain>
        <tissue evidence="2">Flight muscle</tissue>
    </source>
</reference>
<organism evidence="2 3">
    <name type="scientific">Myotis myotis</name>
    <name type="common">Greater mouse-eared bat</name>
    <name type="synonym">Vespertilio myotis</name>
    <dbReference type="NCBI Taxonomy" id="51298"/>
    <lineage>
        <taxon>Eukaryota</taxon>
        <taxon>Metazoa</taxon>
        <taxon>Chordata</taxon>
        <taxon>Craniata</taxon>
        <taxon>Vertebrata</taxon>
        <taxon>Euteleostomi</taxon>
        <taxon>Mammalia</taxon>
        <taxon>Eutheria</taxon>
        <taxon>Laurasiatheria</taxon>
        <taxon>Chiroptera</taxon>
        <taxon>Yangochiroptera</taxon>
        <taxon>Vespertilionidae</taxon>
        <taxon>Myotis</taxon>
    </lineage>
</organism>
<evidence type="ECO:0000256" key="1">
    <source>
        <dbReference type="SAM" id="MobiDB-lite"/>
    </source>
</evidence>
<dbReference type="EMBL" id="JABWUV010000002">
    <property type="protein sequence ID" value="KAF6378730.1"/>
    <property type="molecule type" value="Genomic_DNA"/>
</dbReference>
<comment type="caution">
    <text evidence="2">The sequence shown here is derived from an EMBL/GenBank/DDBJ whole genome shotgun (WGS) entry which is preliminary data.</text>
</comment>
<accession>A0A7J7ZYD7</accession>
<evidence type="ECO:0000313" key="3">
    <source>
        <dbReference type="Proteomes" id="UP000527355"/>
    </source>
</evidence>
<dbReference type="AlphaFoldDB" id="A0A7J7ZYD7"/>
<sequence>MTLERLFSLSPYFVENVLEEGSVRARGSLRGRIAGFGNFCFILFFAVKRKGENMYLKILSSEGGVDGTPRYRGSPREKEQVLAGTRGVCVRGLLAALAIQEQESEGERTPGKVGGAGLKKRPVGGRLPGTSQAHFWHLPGKLAGRSGDSLSHCPDPTGTKLIFSCSVERNQGTKVPHWLTFGGVHRMASFSYPMRS</sequence>
<gene>
    <name evidence="2" type="ORF">mMyoMyo1_009656</name>
</gene>
<proteinExistence type="predicted"/>
<name>A0A7J7ZYD7_MYOMY</name>
<dbReference type="Proteomes" id="UP000527355">
    <property type="component" value="Unassembled WGS sequence"/>
</dbReference>
<feature type="region of interest" description="Disordered" evidence="1">
    <location>
        <begin position="104"/>
        <end position="124"/>
    </location>
</feature>
<protein>
    <submittedName>
        <fullName evidence="2">Uncharacterized protein</fullName>
    </submittedName>
</protein>
<evidence type="ECO:0000313" key="2">
    <source>
        <dbReference type="EMBL" id="KAF6378730.1"/>
    </source>
</evidence>